<dbReference type="PANTHER" id="PTHR30477:SF0">
    <property type="entry name" value="METAL TRANSPORT SYSTEM MEMBRANE PROTEIN TM_0125-RELATED"/>
    <property type="match status" value="1"/>
</dbReference>
<dbReference type="PANTHER" id="PTHR30477">
    <property type="entry name" value="ABC-TRANSPORTER METAL-BINDING PROTEIN"/>
    <property type="match status" value="1"/>
</dbReference>
<keyword evidence="4 7" id="KW-1133">Transmembrane helix</keyword>
<dbReference type="InterPro" id="IPR001626">
    <property type="entry name" value="ABC_TroCD"/>
</dbReference>
<dbReference type="InterPro" id="IPR037294">
    <property type="entry name" value="ABC_BtuC-like"/>
</dbReference>
<dbReference type="AlphaFoldDB" id="A0A5C1APE9"/>
<evidence type="ECO:0000256" key="7">
    <source>
        <dbReference type="SAM" id="Phobius"/>
    </source>
</evidence>
<accession>A0A5C1APE9</accession>
<evidence type="ECO:0000313" key="9">
    <source>
        <dbReference type="Proteomes" id="UP000324974"/>
    </source>
</evidence>
<comment type="similarity">
    <text evidence="2 6">Belongs to the ABC-3 integral membrane protein family.</text>
</comment>
<keyword evidence="5 7" id="KW-0472">Membrane</keyword>
<feature type="transmembrane region" description="Helical" evidence="7">
    <location>
        <begin position="25"/>
        <end position="44"/>
    </location>
</feature>
<evidence type="ECO:0000256" key="1">
    <source>
        <dbReference type="ARBA" id="ARBA00004141"/>
    </source>
</evidence>
<keyword evidence="9" id="KW-1185">Reference proteome</keyword>
<dbReference type="Proteomes" id="UP000324974">
    <property type="component" value="Chromosome"/>
</dbReference>
<reference evidence="9" key="1">
    <citation type="submission" date="2019-08" db="EMBL/GenBank/DDBJ databases">
        <title>Limnoglobus roseus gen. nov., sp. nov., a novel freshwater planctomycete with a giant genome from the family Gemmataceae.</title>
        <authorList>
            <person name="Kulichevskaya I.S."/>
            <person name="Naumoff D.G."/>
            <person name="Miroshnikov K."/>
            <person name="Ivanova A."/>
            <person name="Philippov D.A."/>
            <person name="Hakobyan A."/>
            <person name="Rijpstra I.C."/>
            <person name="Sinninghe Damste J.S."/>
            <person name="Liesack W."/>
            <person name="Dedysh S.N."/>
        </authorList>
    </citation>
    <scope>NUCLEOTIDE SEQUENCE [LARGE SCALE GENOMIC DNA]</scope>
    <source>
        <strain evidence="9">PX52</strain>
    </source>
</reference>
<name>A0A5C1APE9_9BACT</name>
<dbReference type="GO" id="GO:0055085">
    <property type="term" value="P:transmembrane transport"/>
    <property type="evidence" value="ECO:0007669"/>
    <property type="project" value="InterPro"/>
</dbReference>
<dbReference type="Pfam" id="PF00950">
    <property type="entry name" value="ABC-3"/>
    <property type="match status" value="1"/>
</dbReference>
<dbReference type="RefSeq" id="WP_149114345.1">
    <property type="nucleotide sequence ID" value="NZ_CP042425.1"/>
</dbReference>
<dbReference type="OrthoDB" id="9778117at2"/>
<gene>
    <name evidence="8" type="ORF">PX52LOC_07097</name>
</gene>
<feature type="transmembrane region" description="Helical" evidence="7">
    <location>
        <begin position="248"/>
        <end position="266"/>
    </location>
</feature>
<evidence type="ECO:0000256" key="2">
    <source>
        <dbReference type="ARBA" id="ARBA00008034"/>
    </source>
</evidence>
<feature type="transmembrane region" description="Helical" evidence="7">
    <location>
        <begin position="56"/>
        <end position="73"/>
    </location>
</feature>
<comment type="subcellular location">
    <subcellularLocation>
        <location evidence="6">Cell membrane</location>
        <topology evidence="6">Multi-pass membrane protein</topology>
    </subcellularLocation>
    <subcellularLocation>
        <location evidence="1">Membrane</location>
        <topology evidence="1">Multi-pass membrane protein</topology>
    </subcellularLocation>
</comment>
<evidence type="ECO:0000256" key="6">
    <source>
        <dbReference type="RuleBase" id="RU003943"/>
    </source>
</evidence>
<evidence type="ECO:0000313" key="8">
    <source>
        <dbReference type="EMBL" id="QEL20013.1"/>
    </source>
</evidence>
<sequence>MLQLFEDFLIRCSQTLGVELHDVNAVLAITTVGIVCGTVGSLVIGNRMSFFSDAMAHCAFAGVALGLLSVLIVDPLNRRVDDSPFRWLVPFVMILFGAAVGVGIAYFRERSSLAADSIIGVFFALAVGFGAMLIPEVNKRGQRFDPEAFLFGSPIFAQAEDQLMLLALAVLVLGFILTRFNSVVFASFSPSLARSRRVSVRLNHYLFVVLLSLVVNLSIKAVGVLLINALLVVPAAAAANSARNVRQLFLMSLLISLGCGWSGYLISRNWVLNLGPNRVFEFRTGGTIVVLTVFCFFVTAFLARLRGRAVHGVDCEC</sequence>
<proteinExistence type="inferred from homology"/>
<feature type="transmembrane region" description="Helical" evidence="7">
    <location>
        <begin position="163"/>
        <end position="186"/>
    </location>
</feature>
<evidence type="ECO:0000256" key="3">
    <source>
        <dbReference type="ARBA" id="ARBA00022692"/>
    </source>
</evidence>
<keyword evidence="6" id="KW-0813">Transport</keyword>
<dbReference type="Gene3D" id="1.10.3470.10">
    <property type="entry name" value="ABC transporter involved in vitamin B12 uptake, BtuC"/>
    <property type="match status" value="1"/>
</dbReference>
<dbReference type="SUPFAM" id="SSF81345">
    <property type="entry name" value="ABC transporter involved in vitamin B12 uptake, BtuC"/>
    <property type="match status" value="1"/>
</dbReference>
<dbReference type="EMBL" id="CP042425">
    <property type="protein sequence ID" value="QEL20013.1"/>
    <property type="molecule type" value="Genomic_DNA"/>
</dbReference>
<protein>
    <submittedName>
        <fullName evidence="8">Metal ABC transporter permease</fullName>
    </submittedName>
</protein>
<evidence type="ECO:0000256" key="5">
    <source>
        <dbReference type="ARBA" id="ARBA00023136"/>
    </source>
</evidence>
<organism evidence="8 9">
    <name type="scientific">Limnoglobus roseus</name>
    <dbReference type="NCBI Taxonomy" id="2598579"/>
    <lineage>
        <taxon>Bacteria</taxon>
        <taxon>Pseudomonadati</taxon>
        <taxon>Planctomycetota</taxon>
        <taxon>Planctomycetia</taxon>
        <taxon>Gemmatales</taxon>
        <taxon>Gemmataceae</taxon>
        <taxon>Limnoglobus</taxon>
    </lineage>
</organism>
<dbReference type="GO" id="GO:0043190">
    <property type="term" value="C:ATP-binding cassette (ABC) transporter complex"/>
    <property type="evidence" value="ECO:0007669"/>
    <property type="project" value="InterPro"/>
</dbReference>
<feature type="transmembrane region" description="Helical" evidence="7">
    <location>
        <begin position="85"/>
        <end position="106"/>
    </location>
</feature>
<feature type="transmembrane region" description="Helical" evidence="7">
    <location>
        <begin position="113"/>
        <end position="134"/>
    </location>
</feature>
<dbReference type="KEGG" id="lrs:PX52LOC_07097"/>
<evidence type="ECO:0000256" key="4">
    <source>
        <dbReference type="ARBA" id="ARBA00022989"/>
    </source>
</evidence>
<keyword evidence="3 6" id="KW-0812">Transmembrane</keyword>
<feature type="transmembrane region" description="Helical" evidence="7">
    <location>
        <begin position="286"/>
        <end position="303"/>
    </location>
</feature>